<comment type="similarity">
    <text evidence="1">Belongs to the peptidase S1C family.</text>
</comment>
<dbReference type="OrthoDB" id="9758917at2"/>
<dbReference type="SMART" id="SM00228">
    <property type="entry name" value="PDZ"/>
    <property type="match status" value="1"/>
</dbReference>
<keyword evidence="2 7" id="KW-0645">Protease</keyword>
<evidence type="ECO:0000313" key="7">
    <source>
        <dbReference type="EMBL" id="RVU44284.1"/>
    </source>
</evidence>
<evidence type="ECO:0000313" key="8">
    <source>
        <dbReference type="Proteomes" id="UP000285575"/>
    </source>
</evidence>
<keyword evidence="5" id="KW-1133">Transmembrane helix</keyword>
<dbReference type="SUPFAM" id="SSF50494">
    <property type="entry name" value="Trypsin-like serine proteases"/>
    <property type="match status" value="1"/>
</dbReference>
<evidence type="ECO:0000256" key="1">
    <source>
        <dbReference type="ARBA" id="ARBA00010541"/>
    </source>
</evidence>
<organism evidence="7 8">
    <name type="scientific">Rubrivivax rivuli</name>
    <dbReference type="NCBI Taxonomy" id="1862385"/>
    <lineage>
        <taxon>Bacteria</taxon>
        <taxon>Pseudomonadati</taxon>
        <taxon>Pseudomonadota</taxon>
        <taxon>Betaproteobacteria</taxon>
        <taxon>Burkholderiales</taxon>
        <taxon>Sphaerotilaceae</taxon>
        <taxon>Rubrivivax</taxon>
    </lineage>
</organism>
<evidence type="ECO:0000256" key="5">
    <source>
        <dbReference type="SAM" id="Phobius"/>
    </source>
</evidence>
<proteinExistence type="inferred from homology"/>
<dbReference type="PRINTS" id="PR00834">
    <property type="entry name" value="PROTEASES2C"/>
</dbReference>
<protein>
    <submittedName>
        <fullName evidence="7">Trypsin-like serine protease</fullName>
    </submittedName>
</protein>
<dbReference type="InterPro" id="IPR009003">
    <property type="entry name" value="Peptidase_S1_PA"/>
</dbReference>
<dbReference type="InterPro" id="IPR001478">
    <property type="entry name" value="PDZ"/>
</dbReference>
<evidence type="ECO:0000256" key="2">
    <source>
        <dbReference type="ARBA" id="ARBA00022670"/>
    </source>
</evidence>
<keyword evidence="5" id="KW-0812">Transmembrane</keyword>
<dbReference type="InterPro" id="IPR036034">
    <property type="entry name" value="PDZ_sf"/>
</dbReference>
<dbReference type="EMBL" id="SACR01000005">
    <property type="protein sequence ID" value="RVU44284.1"/>
    <property type="molecule type" value="Genomic_DNA"/>
</dbReference>
<dbReference type="Pfam" id="PF13365">
    <property type="entry name" value="Trypsin_2"/>
    <property type="match status" value="1"/>
</dbReference>
<dbReference type="Pfam" id="PF13180">
    <property type="entry name" value="PDZ_2"/>
    <property type="match status" value="1"/>
</dbReference>
<dbReference type="Proteomes" id="UP000285575">
    <property type="component" value="Unassembled WGS sequence"/>
</dbReference>
<dbReference type="FunFam" id="2.40.10.10:FF:000001">
    <property type="entry name" value="Periplasmic serine protease DegS"/>
    <property type="match status" value="1"/>
</dbReference>
<evidence type="ECO:0000256" key="3">
    <source>
        <dbReference type="ARBA" id="ARBA00022801"/>
    </source>
</evidence>
<dbReference type="AlphaFoldDB" id="A0A437RC82"/>
<dbReference type="PROSITE" id="PS50106">
    <property type="entry name" value="PDZ"/>
    <property type="match status" value="1"/>
</dbReference>
<name>A0A437RC82_9BURK</name>
<evidence type="ECO:0000259" key="6">
    <source>
        <dbReference type="PROSITE" id="PS50106"/>
    </source>
</evidence>
<keyword evidence="8" id="KW-1185">Reference proteome</keyword>
<comment type="caution">
    <text evidence="7">The sequence shown here is derived from an EMBL/GenBank/DDBJ whole genome shotgun (WGS) entry which is preliminary data.</text>
</comment>
<dbReference type="PANTHER" id="PTHR22939:SF129">
    <property type="entry name" value="SERINE PROTEASE HTRA2, MITOCHONDRIAL"/>
    <property type="match status" value="1"/>
</dbReference>
<dbReference type="PANTHER" id="PTHR22939">
    <property type="entry name" value="SERINE PROTEASE FAMILY S1C HTRA-RELATED"/>
    <property type="match status" value="1"/>
</dbReference>
<dbReference type="InterPro" id="IPR001940">
    <property type="entry name" value="Peptidase_S1C"/>
</dbReference>
<keyword evidence="3" id="KW-0378">Hydrolase</keyword>
<dbReference type="GO" id="GO:0006508">
    <property type="term" value="P:proteolysis"/>
    <property type="evidence" value="ECO:0007669"/>
    <property type="project" value="UniProtKB-KW"/>
</dbReference>
<feature type="domain" description="PDZ" evidence="6">
    <location>
        <begin position="275"/>
        <end position="366"/>
    </location>
</feature>
<dbReference type="RefSeq" id="WP_128229833.1">
    <property type="nucleotide sequence ID" value="NZ_SACR01000005.1"/>
</dbReference>
<dbReference type="GO" id="GO:0004252">
    <property type="term" value="F:serine-type endopeptidase activity"/>
    <property type="evidence" value="ECO:0007669"/>
    <property type="project" value="InterPro"/>
</dbReference>
<dbReference type="Gene3D" id="2.30.42.10">
    <property type="match status" value="1"/>
</dbReference>
<keyword evidence="4" id="KW-0720">Serine protease</keyword>
<gene>
    <name evidence="7" type="ORF">EOE66_16500</name>
</gene>
<evidence type="ECO:0000256" key="4">
    <source>
        <dbReference type="ARBA" id="ARBA00022825"/>
    </source>
</evidence>
<keyword evidence="5" id="KW-0472">Membrane</keyword>
<dbReference type="Gene3D" id="2.40.10.120">
    <property type="match status" value="1"/>
</dbReference>
<feature type="transmembrane region" description="Helical" evidence="5">
    <location>
        <begin position="6"/>
        <end position="26"/>
    </location>
</feature>
<accession>A0A437RC82</accession>
<reference evidence="7 8" key="1">
    <citation type="submission" date="2019-01" db="EMBL/GenBank/DDBJ databases">
        <authorList>
            <person name="Chen W.-M."/>
        </authorList>
    </citation>
    <scope>NUCLEOTIDE SEQUENCE [LARGE SCALE GENOMIC DNA]</scope>
    <source>
        <strain evidence="7 8">KYPY4</strain>
    </source>
</reference>
<sequence length="387" mass="40066">MWRRTWLVFSQAVTVAVAVLFVLLTLKPDWLPGGAGGVAGAMLPSPTLFQVARPAGPAASSSGGYAMAARLAAPAVVSISATKMARNNPHTDPRFRFFFGDGPATPQVGLGSGVIVSPEGYLLTNHHVVEDASEIEVQLADGRQTRARLVGSDPETDIAVLKIELGELPVMALGDVRALQVGDAVLAIGNPFNVGQTVTAGIVSALDRSDAGSSRFQNFIQTDAAINPGNSGGALVDASGALVGINTAIFSRSGGSLGIGFAVPVDTARQVMEQLLRDGKVRRGWIGVEPRDLTAELAESLNLPVRQGVLITGVLQNGPAALGGLRPGDVVVQVGERAVRNVGDLFAAVAALPPEQDTTLKVQRGAEALTLKIKVGERRSAVQASGR</sequence>
<dbReference type="SUPFAM" id="SSF50156">
    <property type="entry name" value="PDZ domain-like"/>
    <property type="match status" value="1"/>
</dbReference>